<evidence type="ECO:0000313" key="3">
    <source>
        <dbReference type="Proteomes" id="UP000800036"/>
    </source>
</evidence>
<name>A0A6A5UVZ5_9PLEO</name>
<dbReference type="EMBL" id="ML976718">
    <property type="protein sequence ID" value="KAF1968610.1"/>
    <property type="molecule type" value="Genomic_DNA"/>
</dbReference>
<evidence type="ECO:0000313" key="2">
    <source>
        <dbReference type="EMBL" id="KAF1968610.1"/>
    </source>
</evidence>
<dbReference type="AlphaFoldDB" id="A0A6A5UVZ5"/>
<keyword evidence="1" id="KW-0732">Signal</keyword>
<protein>
    <submittedName>
        <fullName evidence="2">Uncharacterized protein</fullName>
    </submittedName>
</protein>
<gene>
    <name evidence="2" type="ORF">BU23DRAFT_572194</name>
</gene>
<accession>A0A6A5UVZ5</accession>
<evidence type="ECO:0000256" key="1">
    <source>
        <dbReference type="SAM" id="SignalP"/>
    </source>
</evidence>
<keyword evidence="3" id="KW-1185">Reference proteome</keyword>
<proteinExistence type="predicted"/>
<dbReference type="Proteomes" id="UP000800036">
    <property type="component" value="Unassembled WGS sequence"/>
</dbReference>
<feature type="signal peptide" evidence="1">
    <location>
        <begin position="1"/>
        <end position="20"/>
    </location>
</feature>
<organism evidence="2 3">
    <name type="scientific">Bimuria novae-zelandiae CBS 107.79</name>
    <dbReference type="NCBI Taxonomy" id="1447943"/>
    <lineage>
        <taxon>Eukaryota</taxon>
        <taxon>Fungi</taxon>
        <taxon>Dikarya</taxon>
        <taxon>Ascomycota</taxon>
        <taxon>Pezizomycotina</taxon>
        <taxon>Dothideomycetes</taxon>
        <taxon>Pleosporomycetidae</taxon>
        <taxon>Pleosporales</taxon>
        <taxon>Massarineae</taxon>
        <taxon>Didymosphaeriaceae</taxon>
        <taxon>Bimuria</taxon>
    </lineage>
</organism>
<feature type="chain" id="PRO_5025381163" evidence="1">
    <location>
        <begin position="21"/>
        <end position="124"/>
    </location>
</feature>
<sequence>MFFLSKTGLLALCFSQLGAAADTYFMDPKCFERSPANADGFREAMCEVIYHVGMFANALYLGDQRYYDILRWSFGIDNIDPDMFNVVNCYRRVSELTMESLSLENTLVRIYCGRLSHELTHVRH</sequence>
<reference evidence="2" key="1">
    <citation type="journal article" date="2020" name="Stud. Mycol.">
        <title>101 Dothideomycetes genomes: a test case for predicting lifestyles and emergence of pathogens.</title>
        <authorList>
            <person name="Haridas S."/>
            <person name="Albert R."/>
            <person name="Binder M."/>
            <person name="Bloem J."/>
            <person name="Labutti K."/>
            <person name="Salamov A."/>
            <person name="Andreopoulos B."/>
            <person name="Baker S."/>
            <person name="Barry K."/>
            <person name="Bills G."/>
            <person name="Bluhm B."/>
            <person name="Cannon C."/>
            <person name="Castanera R."/>
            <person name="Culley D."/>
            <person name="Daum C."/>
            <person name="Ezra D."/>
            <person name="Gonzalez J."/>
            <person name="Henrissat B."/>
            <person name="Kuo A."/>
            <person name="Liang C."/>
            <person name="Lipzen A."/>
            <person name="Lutzoni F."/>
            <person name="Magnuson J."/>
            <person name="Mondo S."/>
            <person name="Nolan M."/>
            <person name="Ohm R."/>
            <person name="Pangilinan J."/>
            <person name="Park H.-J."/>
            <person name="Ramirez L."/>
            <person name="Alfaro M."/>
            <person name="Sun H."/>
            <person name="Tritt A."/>
            <person name="Yoshinaga Y."/>
            <person name="Zwiers L.-H."/>
            <person name="Turgeon B."/>
            <person name="Goodwin S."/>
            <person name="Spatafora J."/>
            <person name="Crous P."/>
            <person name="Grigoriev I."/>
        </authorList>
    </citation>
    <scope>NUCLEOTIDE SEQUENCE</scope>
    <source>
        <strain evidence="2">CBS 107.79</strain>
    </source>
</reference>